<evidence type="ECO:0000313" key="3">
    <source>
        <dbReference type="EMBL" id="CAH2052790.1"/>
    </source>
</evidence>
<name>A0ABN8IBH2_9NEOP</name>
<proteinExistence type="predicted"/>
<evidence type="ECO:0000259" key="2">
    <source>
        <dbReference type="SMART" id="SM00737"/>
    </source>
</evidence>
<gene>
    <name evidence="3" type="ORF">IPOD504_LOCUS8383</name>
</gene>
<accession>A0ABN8IBH2</accession>
<protein>
    <recommendedName>
        <fullName evidence="2">MD-2-related lipid-recognition domain-containing protein</fullName>
    </recommendedName>
</protein>
<feature type="chain" id="PRO_5045470493" description="MD-2-related lipid-recognition domain-containing protein" evidence="1">
    <location>
        <begin position="17"/>
        <end position="176"/>
    </location>
</feature>
<reference evidence="3" key="1">
    <citation type="submission" date="2022-03" db="EMBL/GenBank/DDBJ databases">
        <authorList>
            <person name="Martin H S."/>
        </authorList>
    </citation>
    <scope>NUCLEOTIDE SEQUENCE</scope>
</reference>
<dbReference type="Gene3D" id="2.60.40.770">
    <property type="match status" value="1"/>
</dbReference>
<keyword evidence="1" id="KW-0732">Signal</keyword>
<dbReference type="InterPro" id="IPR014756">
    <property type="entry name" value="Ig_E-set"/>
</dbReference>
<feature type="non-terminal residue" evidence="3">
    <location>
        <position position="176"/>
    </location>
</feature>
<feature type="signal peptide" evidence="1">
    <location>
        <begin position="1"/>
        <end position="16"/>
    </location>
</feature>
<keyword evidence="4" id="KW-1185">Reference proteome</keyword>
<organism evidence="3 4">
    <name type="scientific">Iphiclides podalirius</name>
    <name type="common">scarce swallowtail</name>
    <dbReference type="NCBI Taxonomy" id="110791"/>
    <lineage>
        <taxon>Eukaryota</taxon>
        <taxon>Metazoa</taxon>
        <taxon>Ecdysozoa</taxon>
        <taxon>Arthropoda</taxon>
        <taxon>Hexapoda</taxon>
        <taxon>Insecta</taxon>
        <taxon>Pterygota</taxon>
        <taxon>Neoptera</taxon>
        <taxon>Endopterygota</taxon>
        <taxon>Lepidoptera</taxon>
        <taxon>Glossata</taxon>
        <taxon>Ditrysia</taxon>
        <taxon>Papilionoidea</taxon>
        <taxon>Papilionidae</taxon>
        <taxon>Papilioninae</taxon>
        <taxon>Iphiclides</taxon>
    </lineage>
</organism>
<dbReference type="InterPro" id="IPR003172">
    <property type="entry name" value="ML_dom"/>
</dbReference>
<dbReference type="Pfam" id="PF02221">
    <property type="entry name" value="E1_DerP2_DerF2"/>
    <property type="match status" value="1"/>
</dbReference>
<sequence length="176" mass="19158">MFLVVVFLCAVATIAATPSTGVVQCTANPGDLPLNTYVDGCVTPPCQLPQLQDAVINLVFKSPRVMHSMTTLATAYMSLGFITIPVPYDLGKNAVTCNFLTNTYCPVLKDEVVTYTLRMYIESFFPVGTSVTIEFRVVDEDQRPILCIRMPITIVSPLSESPNINANSTAFSIDGH</sequence>
<dbReference type="SUPFAM" id="SSF81296">
    <property type="entry name" value="E set domains"/>
    <property type="match status" value="1"/>
</dbReference>
<dbReference type="SMART" id="SM00737">
    <property type="entry name" value="ML"/>
    <property type="match status" value="1"/>
</dbReference>
<dbReference type="EMBL" id="OW152832">
    <property type="protein sequence ID" value="CAH2052790.1"/>
    <property type="molecule type" value="Genomic_DNA"/>
</dbReference>
<feature type="domain" description="MD-2-related lipid-recognition" evidence="2">
    <location>
        <begin position="22"/>
        <end position="152"/>
    </location>
</feature>
<evidence type="ECO:0000256" key="1">
    <source>
        <dbReference type="SAM" id="SignalP"/>
    </source>
</evidence>
<dbReference type="Proteomes" id="UP000837857">
    <property type="component" value="Chromosome 20"/>
</dbReference>
<evidence type="ECO:0000313" key="4">
    <source>
        <dbReference type="Proteomes" id="UP000837857"/>
    </source>
</evidence>